<gene>
    <name evidence="3" type="ORF">DEX24_16345</name>
</gene>
<accession>A0A2U3AFE6</accession>
<protein>
    <submittedName>
        <fullName evidence="3">Uncharacterized protein</fullName>
    </submittedName>
</protein>
<comment type="caution">
    <text evidence="3">The sequence shown here is derived from an EMBL/GenBank/DDBJ whole genome shotgun (WGS) entry which is preliminary data.</text>
</comment>
<evidence type="ECO:0000256" key="2">
    <source>
        <dbReference type="SAM" id="Phobius"/>
    </source>
</evidence>
<proteinExistence type="predicted"/>
<dbReference type="OrthoDB" id="2051413at2"/>
<keyword evidence="2" id="KW-1133">Transmembrane helix</keyword>
<evidence type="ECO:0000256" key="1">
    <source>
        <dbReference type="SAM" id="MobiDB-lite"/>
    </source>
</evidence>
<feature type="compositionally biased region" description="Basic residues" evidence="1">
    <location>
        <begin position="98"/>
        <end position="111"/>
    </location>
</feature>
<reference evidence="3 4" key="1">
    <citation type="submission" date="2018-05" db="EMBL/GenBank/DDBJ databases">
        <title>Kurthia sibirica genome sequence.</title>
        <authorList>
            <person name="Maclea K.S."/>
            <person name="Goen A.E."/>
        </authorList>
    </citation>
    <scope>NUCLEOTIDE SEQUENCE [LARGE SCALE GENOMIC DNA]</scope>
    <source>
        <strain evidence="3 4">ATCC 49154</strain>
    </source>
</reference>
<dbReference type="RefSeq" id="WP_109307452.1">
    <property type="nucleotide sequence ID" value="NZ_BJUF01000072.1"/>
</dbReference>
<evidence type="ECO:0000313" key="4">
    <source>
        <dbReference type="Proteomes" id="UP000245938"/>
    </source>
</evidence>
<feature type="region of interest" description="Disordered" evidence="1">
    <location>
        <begin position="98"/>
        <end position="123"/>
    </location>
</feature>
<dbReference type="EMBL" id="QFVR01000038">
    <property type="protein sequence ID" value="PWI23235.1"/>
    <property type="molecule type" value="Genomic_DNA"/>
</dbReference>
<sequence>MNMDYSGKMAYAAVSVTLFSIPGWGRGALGIVAVVAAGIWVASYLPKKTYSFSIPKRLLKPNGNVDIGKFTGKIKGKTARKDPKTGWKIEKDVAGHGGRKWKLKDKSGKRKASLDGNGKILSK</sequence>
<keyword evidence="2" id="KW-0812">Transmembrane</keyword>
<keyword evidence="2" id="KW-0472">Membrane</keyword>
<name>A0A2U3AFE6_9BACL</name>
<evidence type="ECO:0000313" key="3">
    <source>
        <dbReference type="EMBL" id="PWI23235.1"/>
    </source>
</evidence>
<dbReference type="Proteomes" id="UP000245938">
    <property type="component" value="Unassembled WGS sequence"/>
</dbReference>
<dbReference type="AlphaFoldDB" id="A0A2U3AFE6"/>
<organism evidence="3 4">
    <name type="scientific">Kurthia sibirica</name>
    <dbReference type="NCBI Taxonomy" id="202750"/>
    <lineage>
        <taxon>Bacteria</taxon>
        <taxon>Bacillati</taxon>
        <taxon>Bacillota</taxon>
        <taxon>Bacilli</taxon>
        <taxon>Bacillales</taxon>
        <taxon>Caryophanaceae</taxon>
        <taxon>Kurthia</taxon>
    </lineage>
</organism>
<feature type="transmembrane region" description="Helical" evidence="2">
    <location>
        <begin position="27"/>
        <end position="46"/>
    </location>
</feature>
<keyword evidence="4" id="KW-1185">Reference proteome</keyword>